<dbReference type="FunFam" id="3.40.190.10:FF:000017">
    <property type="entry name" value="Glycine cleavage system transcriptional activator"/>
    <property type="match status" value="1"/>
</dbReference>
<dbReference type="Proteomes" id="UP000077098">
    <property type="component" value="Unassembled WGS sequence"/>
</dbReference>
<dbReference type="SUPFAM" id="SSF53850">
    <property type="entry name" value="Periplasmic binding protein-like II"/>
    <property type="match status" value="1"/>
</dbReference>
<evidence type="ECO:0000256" key="3">
    <source>
        <dbReference type="ARBA" id="ARBA00023125"/>
    </source>
</evidence>
<dbReference type="GO" id="GO:0043565">
    <property type="term" value="F:sequence-specific DNA binding"/>
    <property type="evidence" value="ECO:0007669"/>
    <property type="project" value="TreeGrafter"/>
</dbReference>
<dbReference type="Gene3D" id="1.10.10.10">
    <property type="entry name" value="Winged helix-like DNA-binding domain superfamily/Winged helix DNA-binding domain"/>
    <property type="match status" value="1"/>
</dbReference>
<dbReference type="InterPro" id="IPR036388">
    <property type="entry name" value="WH-like_DNA-bd_sf"/>
</dbReference>
<evidence type="ECO:0000259" key="5">
    <source>
        <dbReference type="PROSITE" id="PS50931"/>
    </source>
</evidence>
<gene>
    <name evidence="6" type="ORF">A7J57_23265</name>
</gene>
<feature type="domain" description="HTH lysR-type" evidence="5">
    <location>
        <begin position="6"/>
        <end position="63"/>
    </location>
</feature>
<evidence type="ECO:0000313" key="6">
    <source>
        <dbReference type="EMBL" id="OAE39310.1"/>
    </source>
</evidence>
<keyword evidence="3" id="KW-0238">DNA-binding</keyword>
<dbReference type="NCBIfam" id="NF008352">
    <property type="entry name" value="PRK11139.1"/>
    <property type="match status" value="1"/>
</dbReference>
<dbReference type="PRINTS" id="PR00039">
    <property type="entry name" value="HTHLYSR"/>
</dbReference>
<keyword evidence="2" id="KW-0805">Transcription regulation</keyword>
<dbReference type="GO" id="GO:0003700">
    <property type="term" value="F:DNA-binding transcription factor activity"/>
    <property type="evidence" value="ECO:0007669"/>
    <property type="project" value="InterPro"/>
</dbReference>
<evidence type="ECO:0000256" key="4">
    <source>
        <dbReference type="ARBA" id="ARBA00023163"/>
    </source>
</evidence>
<dbReference type="GO" id="GO:0006351">
    <property type="term" value="P:DNA-templated transcription"/>
    <property type="evidence" value="ECO:0007669"/>
    <property type="project" value="TreeGrafter"/>
</dbReference>
<dbReference type="PANTHER" id="PTHR30537">
    <property type="entry name" value="HTH-TYPE TRANSCRIPTIONAL REGULATOR"/>
    <property type="match status" value="1"/>
</dbReference>
<dbReference type="RefSeq" id="WP_063950559.1">
    <property type="nucleotide sequence ID" value="NZ_CP072308.1"/>
</dbReference>
<evidence type="ECO:0000313" key="7">
    <source>
        <dbReference type="Proteomes" id="UP000077098"/>
    </source>
</evidence>
<dbReference type="SUPFAM" id="SSF46785">
    <property type="entry name" value="Winged helix' DNA-binding domain"/>
    <property type="match status" value="1"/>
</dbReference>
<dbReference type="PROSITE" id="PS50931">
    <property type="entry name" value="HTH_LYSR"/>
    <property type="match status" value="1"/>
</dbReference>
<reference evidence="6 7" key="1">
    <citation type="submission" date="2016-05" db="EMBL/GenBank/DDBJ databases">
        <authorList>
            <person name="Lavstsen T."/>
            <person name="Jespersen J.S."/>
        </authorList>
    </citation>
    <scope>NUCLEOTIDE SEQUENCE [LARGE SCALE GENOMIC DNA]</scope>
    <source>
        <strain evidence="6 7">KCJ1736</strain>
    </source>
</reference>
<name>A0A176WZA8_AGRTU</name>
<organism evidence="6 7">
    <name type="scientific">Agrobacterium tumefaciens</name>
    <dbReference type="NCBI Taxonomy" id="358"/>
    <lineage>
        <taxon>Bacteria</taxon>
        <taxon>Pseudomonadati</taxon>
        <taxon>Pseudomonadota</taxon>
        <taxon>Alphaproteobacteria</taxon>
        <taxon>Hyphomicrobiales</taxon>
        <taxon>Rhizobiaceae</taxon>
        <taxon>Rhizobium/Agrobacterium group</taxon>
        <taxon>Agrobacterium</taxon>
        <taxon>Agrobacterium tumefaciens complex</taxon>
    </lineage>
</organism>
<dbReference type="EMBL" id="LXPS01000037">
    <property type="protein sequence ID" value="OAE39310.1"/>
    <property type="molecule type" value="Genomic_DNA"/>
</dbReference>
<keyword evidence="4" id="KW-0804">Transcription</keyword>
<dbReference type="InterPro" id="IPR000847">
    <property type="entry name" value="LysR_HTH_N"/>
</dbReference>
<sequence>MAAELPSLKGLQAFEAAARYRSVTLAANELNVTPGAVSLQIRELETRLGVQLFSRRPRSIELTREGERYYGALRTAFRMMREATAELTARSEVTAITLSCTPTFAIQWLMPRLPAFQQQHAHVDVRVSVTNRLVDFARDNVDLAVRHGFGRYEGLESVRFIDDSTLPVCSPQLLEKYGALREPGDLASVPLLHDENRNEWRRWLEAAGAPEVDPSGGTVFIDSNGALDAAKAGHGVALTRRSLVARELAEGALVAPFGKDMASTLAYFIVYPRRAMDNPDLVAFIDWMILEARSGEAGSL</sequence>
<dbReference type="InterPro" id="IPR036390">
    <property type="entry name" value="WH_DNA-bd_sf"/>
</dbReference>
<proteinExistence type="inferred from homology"/>
<accession>A0A176WZA8</accession>
<dbReference type="Pfam" id="PF00126">
    <property type="entry name" value="HTH_1"/>
    <property type="match status" value="1"/>
</dbReference>
<dbReference type="AlphaFoldDB" id="A0A176WZA8"/>
<evidence type="ECO:0000256" key="2">
    <source>
        <dbReference type="ARBA" id="ARBA00023015"/>
    </source>
</evidence>
<evidence type="ECO:0000256" key="1">
    <source>
        <dbReference type="ARBA" id="ARBA00009437"/>
    </source>
</evidence>
<comment type="caution">
    <text evidence="6">The sequence shown here is derived from an EMBL/GenBank/DDBJ whole genome shotgun (WGS) entry which is preliminary data.</text>
</comment>
<dbReference type="InterPro" id="IPR058163">
    <property type="entry name" value="LysR-type_TF_proteobact-type"/>
</dbReference>
<protein>
    <submittedName>
        <fullName evidence="6">Transcriptional regulator</fullName>
    </submittedName>
</protein>
<dbReference type="Gene3D" id="3.40.190.10">
    <property type="entry name" value="Periplasmic binding protein-like II"/>
    <property type="match status" value="2"/>
</dbReference>
<dbReference type="PANTHER" id="PTHR30537:SF74">
    <property type="entry name" value="HTH-TYPE TRANSCRIPTIONAL REGULATOR TRPI"/>
    <property type="match status" value="1"/>
</dbReference>
<dbReference type="InterPro" id="IPR005119">
    <property type="entry name" value="LysR_subst-bd"/>
</dbReference>
<dbReference type="CDD" id="cd08432">
    <property type="entry name" value="PBP2_GcdR_TrpI_HvrB_AmpR_like"/>
    <property type="match status" value="1"/>
</dbReference>
<comment type="similarity">
    <text evidence="1">Belongs to the LysR transcriptional regulatory family.</text>
</comment>
<dbReference type="Pfam" id="PF03466">
    <property type="entry name" value="LysR_substrate"/>
    <property type="match status" value="1"/>
</dbReference>
<dbReference type="FunFam" id="1.10.10.10:FF:000038">
    <property type="entry name" value="Glycine cleavage system transcriptional activator"/>
    <property type="match status" value="1"/>
</dbReference>